<gene>
    <name evidence="1" type="ORF">BSL82_03705</name>
</gene>
<evidence type="ECO:0000313" key="1">
    <source>
        <dbReference type="EMBL" id="API58522.1"/>
    </source>
</evidence>
<dbReference type="STRING" id="1921510.BSL82_03705"/>
<keyword evidence="2" id="KW-1185">Reference proteome</keyword>
<name>A0A1L3ZSC1_9SPHN</name>
<accession>A0A1L3ZSC1</accession>
<sequence>MFLEQATRDHTFIHCLVHVPWTKGVFGRLTQDLGSLRDLHGGPIYALHPPEDRKHFKFLNRMGFKYAASYKDKKGRPMEIYSI</sequence>
<dbReference type="AlphaFoldDB" id="A0A1L3ZSC1"/>
<reference evidence="2" key="1">
    <citation type="submission" date="2016-11" db="EMBL/GenBank/DDBJ databases">
        <title>Complete Genome Sequence of alachlor-degrading Sphingomonas sp. strain JJ-A5.</title>
        <authorList>
            <person name="Lee H."/>
            <person name="Ka J.-O."/>
        </authorList>
    </citation>
    <scope>NUCLEOTIDE SEQUENCE [LARGE SCALE GENOMIC DNA]</scope>
    <source>
        <strain evidence="2">JJ-A5</strain>
    </source>
</reference>
<protein>
    <recommendedName>
        <fullName evidence="3">N-acetyltransferase domain-containing protein</fullName>
    </recommendedName>
</protein>
<evidence type="ECO:0000313" key="2">
    <source>
        <dbReference type="Proteomes" id="UP000182063"/>
    </source>
</evidence>
<dbReference type="Proteomes" id="UP000182063">
    <property type="component" value="Chromosome"/>
</dbReference>
<organism evidence="1 2">
    <name type="scientific">Tardibacter chloracetimidivorans</name>
    <dbReference type="NCBI Taxonomy" id="1921510"/>
    <lineage>
        <taxon>Bacteria</taxon>
        <taxon>Pseudomonadati</taxon>
        <taxon>Pseudomonadota</taxon>
        <taxon>Alphaproteobacteria</taxon>
        <taxon>Sphingomonadales</taxon>
        <taxon>Sphingomonadaceae</taxon>
        <taxon>Tardibacter</taxon>
    </lineage>
</organism>
<evidence type="ECO:0008006" key="3">
    <source>
        <dbReference type="Google" id="ProtNLM"/>
    </source>
</evidence>
<dbReference type="EMBL" id="CP018221">
    <property type="protein sequence ID" value="API58522.1"/>
    <property type="molecule type" value="Genomic_DNA"/>
</dbReference>
<proteinExistence type="predicted"/>
<dbReference type="KEGG" id="sphj:BSL82_03705"/>